<evidence type="ECO:0000256" key="2">
    <source>
        <dbReference type="ARBA" id="ARBA00022679"/>
    </source>
</evidence>
<keyword evidence="2 6" id="KW-0808">Transferase</keyword>
<dbReference type="PRINTS" id="PR00105">
    <property type="entry name" value="C5METTRFRASE"/>
</dbReference>
<evidence type="ECO:0000256" key="7">
    <source>
        <dbReference type="RuleBase" id="RU000416"/>
    </source>
</evidence>
<name>A0A3V0GZL1_SALET</name>
<dbReference type="GO" id="GO:0009307">
    <property type="term" value="P:DNA restriction-modification system"/>
    <property type="evidence" value="ECO:0007669"/>
    <property type="project" value="UniProtKB-KW"/>
</dbReference>
<reference evidence="9" key="2">
    <citation type="submission" date="2019-10" db="EMBL/GenBank/DDBJ databases">
        <authorList>
            <consortium name="NCBI Pathogen Detection Project"/>
        </authorList>
    </citation>
    <scope>NUCLEOTIDE SEQUENCE</scope>
    <source>
        <strain evidence="9">Salmonella enterica</strain>
    </source>
</reference>
<dbReference type="Gene3D" id="3.90.120.10">
    <property type="entry name" value="DNA Methylase, subunit A, domain 2"/>
    <property type="match status" value="1"/>
</dbReference>
<comment type="similarity">
    <text evidence="6 7">Belongs to the class I-like SAM-binding methyltransferase superfamily. C5-methyltransferase family.</text>
</comment>
<gene>
    <name evidence="9" type="primary">dcm</name>
    <name evidence="9" type="ORF">GBY27_22530</name>
</gene>
<dbReference type="PROSITE" id="PS00095">
    <property type="entry name" value="C5_MTASE_2"/>
    <property type="match status" value="1"/>
</dbReference>
<dbReference type="PROSITE" id="PS51679">
    <property type="entry name" value="SAM_MT_C5"/>
    <property type="match status" value="1"/>
</dbReference>
<evidence type="ECO:0000256" key="3">
    <source>
        <dbReference type="ARBA" id="ARBA00022691"/>
    </source>
</evidence>
<dbReference type="GO" id="GO:0003886">
    <property type="term" value="F:DNA (cytosine-5-)-methyltransferase activity"/>
    <property type="evidence" value="ECO:0007669"/>
    <property type="project" value="UniProtKB-EC"/>
</dbReference>
<dbReference type="EMBL" id="DAAFWG010000022">
    <property type="protein sequence ID" value="HAB1693232.1"/>
    <property type="molecule type" value="Genomic_DNA"/>
</dbReference>
<keyword evidence="3 6" id="KW-0949">S-adenosyl-L-methionine</keyword>
<dbReference type="EC" id="2.1.1.37" evidence="8"/>
<dbReference type="InterPro" id="IPR018117">
    <property type="entry name" value="C5_DNA_meth_AS"/>
</dbReference>
<protein>
    <recommendedName>
        <fullName evidence="8">Cytosine-specific methyltransferase</fullName>
        <ecNumber evidence="8">2.1.1.37</ecNumber>
    </recommendedName>
</protein>
<evidence type="ECO:0000256" key="1">
    <source>
        <dbReference type="ARBA" id="ARBA00022603"/>
    </source>
</evidence>
<organism evidence="9">
    <name type="scientific">Salmonella enterica I</name>
    <dbReference type="NCBI Taxonomy" id="59201"/>
    <lineage>
        <taxon>Bacteria</taxon>
        <taxon>Pseudomonadati</taxon>
        <taxon>Pseudomonadota</taxon>
        <taxon>Gammaproteobacteria</taxon>
        <taxon>Enterobacterales</taxon>
        <taxon>Enterobacteriaceae</taxon>
        <taxon>Salmonella</taxon>
    </lineage>
</organism>
<reference evidence="9" key="1">
    <citation type="journal article" date="2018" name="Genome Biol.">
        <title>SKESA: strategic k-mer extension for scrupulous assemblies.</title>
        <authorList>
            <person name="Souvorov A."/>
            <person name="Agarwala R."/>
            <person name="Lipman D.J."/>
        </authorList>
    </citation>
    <scope>NUCLEOTIDE SEQUENCE</scope>
    <source>
        <strain evidence="9">Salmonella enterica</strain>
    </source>
</reference>
<dbReference type="NCBIfam" id="TIGR00675">
    <property type="entry name" value="dcm"/>
    <property type="match status" value="1"/>
</dbReference>
<evidence type="ECO:0000313" key="9">
    <source>
        <dbReference type="EMBL" id="HAB1693232.1"/>
    </source>
</evidence>
<evidence type="ECO:0000256" key="4">
    <source>
        <dbReference type="ARBA" id="ARBA00022747"/>
    </source>
</evidence>
<dbReference type="InterPro" id="IPR001525">
    <property type="entry name" value="C5_MeTfrase"/>
</dbReference>
<keyword evidence="1 6" id="KW-0489">Methyltransferase</keyword>
<sequence>MTRPIAVDLFAGAGGLSLGFEQAGFDIMASVEIDPIHCSAHKYNFPMCKTICRSVVDVTGEYVREVSGIGEKEIDVVIGGAPCQGFSLIGKRALDDDRNKLVYHYVRLVLELKPKYFIFENVKGLTVGKHKQFLVEIMDAFKDGGYDVVSDYKVLNAADYGVPQDRRRLFLMGGRKGIALPSYPEPLSIRTTVGDAIGDIPDAEKYPELWGRDWVYAKFGEQSLYSSYLHGVGKDPSDFSYPRIFNKDKLTCSLLTDHSDISRGRFVETLPDTVEPISRFKKLSMNGLCNTLRAGTASDRGAFTSPRPIHPIYPRVITVREAARLHSYPDWFRFHVTKWHGFRQVGNSVPPMLARSVGLQIMKVLGVTP</sequence>
<comment type="caution">
    <text evidence="9">The sequence shown here is derived from an EMBL/GenBank/DDBJ whole genome shotgun (WGS) entry which is preliminary data.</text>
</comment>
<dbReference type="InterPro" id="IPR031303">
    <property type="entry name" value="C5_meth_CS"/>
</dbReference>
<proteinExistence type="inferred from homology"/>
<dbReference type="PROSITE" id="PS00094">
    <property type="entry name" value="C5_MTASE_1"/>
    <property type="match status" value="1"/>
</dbReference>
<dbReference type="Pfam" id="PF00145">
    <property type="entry name" value="DNA_methylase"/>
    <property type="match status" value="1"/>
</dbReference>
<dbReference type="InterPro" id="IPR050390">
    <property type="entry name" value="C5-Methyltransferase"/>
</dbReference>
<dbReference type="InterPro" id="IPR029063">
    <property type="entry name" value="SAM-dependent_MTases_sf"/>
</dbReference>
<comment type="catalytic activity">
    <reaction evidence="5 8">
        <text>a 2'-deoxycytidine in DNA + S-adenosyl-L-methionine = a 5-methyl-2'-deoxycytidine in DNA + S-adenosyl-L-homocysteine + H(+)</text>
        <dbReference type="Rhea" id="RHEA:13681"/>
        <dbReference type="Rhea" id="RHEA-COMP:11369"/>
        <dbReference type="Rhea" id="RHEA-COMP:11370"/>
        <dbReference type="ChEBI" id="CHEBI:15378"/>
        <dbReference type="ChEBI" id="CHEBI:57856"/>
        <dbReference type="ChEBI" id="CHEBI:59789"/>
        <dbReference type="ChEBI" id="CHEBI:85452"/>
        <dbReference type="ChEBI" id="CHEBI:85454"/>
        <dbReference type="EC" id="2.1.1.37"/>
    </reaction>
</comment>
<keyword evidence="4" id="KW-0680">Restriction system</keyword>
<dbReference type="Gene3D" id="3.40.50.150">
    <property type="entry name" value="Vaccinia Virus protein VP39"/>
    <property type="match status" value="1"/>
</dbReference>
<feature type="non-terminal residue" evidence="9">
    <location>
        <position position="369"/>
    </location>
</feature>
<evidence type="ECO:0000256" key="6">
    <source>
        <dbReference type="PROSITE-ProRule" id="PRU01016"/>
    </source>
</evidence>
<evidence type="ECO:0000256" key="8">
    <source>
        <dbReference type="RuleBase" id="RU000417"/>
    </source>
</evidence>
<evidence type="ECO:0000256" key="5">
    <source>
        <dbReference type="ARBA" id="ARBA00047422"/>
    </source>
</evidence>
<dbReference type="PANTHER" id="PTHR10629:SF52">
    <property type="entry name" value="DNA (CYTOSINE-5)-METHYLTRANSFERASE 1"/>
    <property type="match status" value="1"/>
</dbReference>
<dbReference type="GO" id="GO:0032259">
    <property type="term" value="P:methylation"/>
    <property type="evidence" value="ECO:0007669"/>
    <property type="project" value="UniProtKB-KW"/>
</dbReference>
<dbReference type="PANTHER" id="PTHR10629">
    <property type="entry name" value="CYTOSINE-SPECIFIC METHYLTRANSFERASE"/>
    <property type="match status" value="1"/>
</dbReference>
<accession>A0A3V0GZL1</accession>
<dbReference type="AlphaFoldDB" id="A0A3V0GZL1"/>
<feature type="active site" evidence="6">
    <location>
        <position position="83"/>
    </location>
</feature>
<dbReference type="SUPFAM" id="SSF53335">
    <property type="entry name" value="S-adenosyl-L-methionine-dependent methyltransferases"/>
    <property type="match status" value="1"/>
</dbReference>